<dbReference type="EMBL" id="JAUHMF010000001">
    <property type="protein sequence ID" value="MDT8896799.1"/>
    <property type="molecule type" value="Genomic_DNA"/>
</dbReference>
<dbReference type="Gene3D" id="3.30.70.560">
    <property type="entry name" value="7,8-Dihydro-6-hydroxymethylpterin-pyrophosphokinase HPPK"/>
    <property type="match status" value="1"/>
</dbReference>
<evidence type="ECO:0000256" key="6">
    <source>
        <dbReference type="ARBA" id="ARBA00022777"/>
    </source>
</evidence>
<evidence type="ECO:0000256" key="3">
    <source>
        <dbReference type="ARBA" id="ARBA00009640"/>
    </source>
</evidence>
<dbReference type="GO" id="GO:0003848">
    <property type="term" value="F:2-amino-4-hydroxy-6-hydroxymethyldihydropteridine diphosphokinase activity"/>
    <property type="evidence" value="ECO:0007669"/>
    <property type="project" value="UniProtKB-EC"/>
</dbReference>
<dbReference type="Proteomes" id="UP001254165">
    <property type="component" value="Unassembled WGS sequence"/>
</dbReference>
<keyword evidence="6" id="KW-0418">Kinase</keyword>
<sequence length="283" mass="31670">MDITFIQDLLVRGVIGISDRERSQPQDILINLVLFGDVSKAAQTDRIEDCINYRTIAKKITAYVERAERYTVEALAADIARLSLEEPNVIGVRVRVEKPGAVRFARSVGVEIERFRDSKTTPAMHQAYILLGSNIEPEVNIAAAIHRLKESCVINAISSIWETEAVGSPGPRFLNAVVWLSTPLDLEALKKQILAPIEQALGRVRTPDKNAPRTIDLDVLIFDDRVLDSNIWQRDFIALPLAELRPDLSHSTNSESLAEIAQRLRSTSSAFVRSDLQHLSRLR</sequence>
<proteinExistence type="inferred from homology"/>
<dbReference type="InterPro" id="IPR006157">
    <property type="entry name" value="FolB_dom"/>
</dbReference>
<dbReference type="InterPro" id="IPR006156">
    <property type="entry name" value="Dihydroneopterin_aldolase"/>
</dbReference>
<dbReference type="InterPro" id="IPR000550">
    <property type="entry name" value="Hppk"/>
</dbReference>
<dbReference type="Pfam" id="PF02152">
    <property type="entry name" value="FolB"/>
    <property type="match status" value="1"/>
</dbReference>
<dbReference type="Gene3D" id="3.30.1130.10">
    <property type="match status" value="1"/>
</dbReference>
<dbReference type="PANTHER" id="PTHR43071">
    <property type="entry name" value="2-AMINO-4-HYDROXY-6-HYDROXYMETHYLDIHYDROPTERIDINE PYROPHOSPHOKINASE"/>
    <property type="match status" value="1"/>
</dbReference>
<dbReference type="EC" id="4.1.2.25" evidence="9"/>
<evidence type="ECO:0000313" key="11">
    <source>
        <dbReference type="EMBL" id="MDT8896799.1"/>
    </source>
</evidence>
<comment type="pathway">
    <text evidence="9">Cofactor biosynthesis; tetrahydrofolate biosynthesis; 2-amino-4-hydroxy-6-hydroxymethyl-7,8-dihydropteridine diphosphate from 7,8-dihydroneopterin triphosphate: step 3/4.</text>
</comment>
<dbReference type="NCBIfam" id="TIGR01498">
    <property type="entry name" value="folK"/>
    <property type="match status" value="1"/>
</dbReference>
<organism evidence="11 12">
    <name type="scientific">Thermanaerothrix solaris</name>
    <dbReference type="NCBI Taxonomy" id="3058434"/>
    <lineage>
        <taxon>Bacteria</taxon>
        <taxon>Bacillati</taxon>
        <taxon>Chloroflexota</taxon>
        <taxon>Anaerolineae</taxon>
        <taxon>Anaerolineales</taxon>
        <taxon>Anaerolineaceae</taxon>
        <taxon>Thermanaerothrix</taxon>
    </lineage>
</organism>
<dbReference type="RefSeq" id="WP_315623335.1">
    <property type="nucleotide sequence ID" value="NZ_JAUHMF010000001.1"/>
</dbReference>
<dbReference type="CDD" id="cd00483">
    <property type="entry name" value="HPPK"/>
    <property type="match status" value="1"/>
</dbReference>
<evidence type="ECO:0000256" key="5">
    <source>
        <dbReference type="ARBA" id="ARBA00022741"/>
    </source>
</evidence>
<name>A0ABU3NIX7_9CHLR</name>
<dbReference type="SMART" id="SM00905">
    <property type="entry name" value="FolB"/>
    <property type="match status" value="1"/>
</dbReference>
<evidence type="ECO:0000256" key="1">
    <source>
        <dbReference type="ARBA" id="ARBA00000198"/>
    </source>
</evidence>
<evidence type="ECO:0000256" key="8">
    <source>
        <dbReference type="ARBA" id="ARBA00022909"/>
    </source>
</evidence>
<evidence type="ECO:0000259" key="10">
    <source>
        <dbReference type="PROSITE" id="PS00794"/>
    </source>
</evidence>
<keyword evidence="4 11" id="KW-0808">Transferase</keyword>
<evidence type="ECO:0000256" key="2">
    <source>
        <dbReference type="ARBA" id="ARBA00005051"/>
    </source>
</evidence>
<dbReference type="SUPFAM" id="SSF55083">
    <property type="entry name" value="6-hydroxymethyl-7,8-dihydropterin pyrophosphokinase, HPPK"/>
    <property type="match status" value="1"/>
</dbReference>
<accession>A0ABU3NIX7</accession>
<comment type="caution">
    <text evidence="11">The sequence shown here is derived from an EMBL/GenBank/DDBJ whole genome shotgun (WGS) entry which is preliminary data.</text>
</comment>
<dbReference type="InterPro" id="IPR043133">
    <property type="entry name" value="GTP-CH-I_C/QueF"/>
</dbReference>
<dbReference type="PROSITE" id="PS00794">
    <property type="entry name" value="HPPK"/>
    <property type="match status" value="1"/>
</dbReference>
<keyword evidence="9" id="KW-0456">Lyase</keyword>
<dbReference type="PANTHER" id="PTHR43071:SF1">
    <property type="entry name" value="2-AMINO-4-HYDROXY-6-HYDROXYMETHYLDIHYDROPTERIDINE PYROPHOSPHOKINASE"/>
    <property type="match status" value="1"/>
</dbReference>
<keyword evidence="7" id="KW-0067">ATP-binding</keyword>
<dbReference type="EC" id="2.7.6.3" evidence="9"/>
<evidence type="ECO:0000313" key="12">
    <source>
        <dbReference type="Proteomes" id="UP001254165"/>
    </source>
</evidence>
<comment type="catalytic activity">
    <reaction evidence="9">
        <text>7,8-dihydroneopterin = 6-hydroxymethyl-7,8-dihydropterin + glycolaldehyde</text>
        <dbReference type="Rhea" id="RHEA:10540"/>
        <dbReference type="ChEBI" id="CHEBI:17001"/>
        <dbReference type="ChEBI" id="CHEBI:17071"/>
        <dbReference type="ChEBI" id="CHEBI:44841"/>
        <dbReference type="EC" id="4.1.2.25"/>
    </reaction>
</comment>
<evidence type="ECO:0000256" key="9">
    <source>
        <dbReference type="RuleBase" id="RU362079"/>
    </source>
</evidence>
<keyword evidence="5" id="KW-0547">Nucleotide-binding</keyword>
<dbReference type="SUPFAM" id="SSF55620">
    <property type="entry name" value="Tetrahydrobiopterin biosynthesis enzymes-like"/>
    <property type="match status" value="1"/>
</dbReference>
<reference evidence="11 12" key="1">
    <citation type="submission" date="2023-07" db="EMBL/GenBank/DDBJ databases">
        <title>Novel species of Thermanaerothrix with wide hydrolytic capabilities.</title>
        <authorList>
            <person name="Zayulina K.S."/>
            <person name="Podosokorskaya O.A."/>
            <person name="Elcheninov A.G."/>
        </authorList>
    </citation>
    <scope>NUCLEOTIDE SEQUENCE [LARGE SCALE GENOMIC DNA]</scope>
    <source>
        <strain evidence="11 12">4228-RoL</strain>
    </source>
</reference>
<dbReference type="InterPro" id="IPR035907">
    <property type="entry name" value="Hppk_sf"/>
</dbReference>
<keyword evidence="12" id="KW-1185">Reference proteome</keyword>
<comment type="catalytic activity">
    <reaction evidence="1">
        <text>6-hydroxymethyl-7,8-dihydropterin + ATP = (7,8-dihydropterin-6-yl)methyl diphosphate + AMP + H(+)</text>
        <dbReference type="Rhea" id="RHEA:11412"/>
        <dbReference type="ChEBI" id="CHEBI:15378"/>
        <dbReference type="ChEBI" id="CHEBI:30616"/>
        <dbReference type="ChEBI" id="CHEBI:44841"/>
        <dbReference type="ChEBI" id="CHEBI:72950"/>
        <dbReference type="ChEBI" id="CHEBI:456215"/>
        <dbReference type="EC" id="2.7.6.3"/>
    </reaction>
</comment>
<dbReference type="NCBIfam" id="TIGR00525">
    <property type="entry name" value="folB"/>
    <property type="match status" value="1"/>
</dbReference>
<gene>
    <name evidence="11" type="primary">folK</name>
    <name evidence="11" type="ORF">QYE77_00855</name>
</gene>
<feature type="domain" description="7,8-dihydro-6-hydroxymethylpterin-pyrophosphokinase" evidence="10">
    <location>
        <begin position="209"/>
        <end position="220"/>
    </location>
</feature>
<dbReference type="CDD" id="cd00534">
    <property type="entry name" value="DHNA_DHNTPE"/>
    <property type="match status" value="1"/>
</dbReference>
<evidence type="ECO:0000256" key="4">
    <source>
        <dbReference type="ARBA" id="ARBA00022679"/>
    </source>
</evidence>
<dbReference type="NCBIfam" id="TIGR00526">
    <property type="entry name" value="folB_dom"/>
    <property type="match status" value="1"/>
</dbReference>
<comment type="function">
    <text evidence="9">Catalyzes the conversion of 7,8-dihydroneopterin to 6-hydroxymethyl-7,8-dihydropterin.</text>
</comment>
<dbReference type="Pfam" id="PF01288">
    <property type="entry name" value="HPPK"/>
    <property type="match status" value="1"/>
</dbReference>
<protein>
    <recommendedName>
        <fullName evidence="9">Bifunctional folate synthesis protein</fullName>
    </recommendedName>
    <domain>
        <recommendedName>
            <fullName evidence="9">Dihydroneopterin aldolase</fullName>
            <shortName evidence="9">DHNA</shortName>
            <ecNumber evidence="9">4.1.2.25</ecNumber>
        </recommendedName>
        <alternativeName>
            <fullName evidence="9">7,8-dihydroneopterin aldolase</fullName>
        </alternativeName>
    </domain>
    <domain>
        <recommendedName>
            <fullName evidence="9">2-amino-4-hydroxy-6-hydroxymethyldihydropteridine pyrophosphokinase</fullName>
            <ecNumber evidence="9">2.7.6.3</ecNumber>
        </recommendedName>
        <alternativeName>
            <fullName evidence="9">6-hydroxymethyl-7,8-dihydropterin pyrophosphokinase</fullName>
            <shortName evidence="9">PPPK</shortName>
        </alternativeName>
        <alternativeName>
            <fullName evidence="9">7,8-dihydro-6-hydroxymethylpterin pyrophosphokinase</fullName>
            <shortName evidence="9">HPPK</shortName>
        </alternativeName>
    </domain>
</protein>
<keyword evidence="8 9" id="KW-0289">Folate biosynthesis</keyword>
<comment type="similarity">
    <text evidence="9">Belongs to the DHNA family.</text>
</comment>
<comment type="similarity">
    <text evidence="3">In the N-terminal section; belongs to the DHNA family.</text>
</comment>
<comment type="pathway">
    <text evidence="2">Cofactor biosynthesis; tetrahydrofolate biosynthesis; 2-amino-4-hydroxy-6-hydroxymethyl-7,8-dihydropteridine diphosphate from 7,8-dihydroneopterin triphosphate: step 4/4.</text>
</comment>
<evidence type="ECO:0000256" key="7">
    <source>
        <dbReference type="ARBA" id="ARBA00022840"/>
    </source>
</evidence>